<keyword evidence="1" id="KW-0193">Cuticle</keyword>
<reference evidence="3" key="1">
    <citation type="submission" date="2020-11" db="EMBL/GenBank/DDBJ databases">
        <authorList>
            <person name="Tran Van P."/>
        </authorList>
    </citation>
    <scope>NUCLEOTIDE SEQUENCE</scope>
</reference>
<dbReference type="PANTHER" id="PTHR39068">
    <property type="entry name" value="LARVAL/PUPAL CUTICLE PROTEIN H1C-LIKE PROTEIN-RELATED"/>
    <property type="match status" value="1"/>
</dbReference>
<proteinExistence type="predicted"/>
<keyword evidence="2" id="KW-0677">Repeat</keyword>
<dbReference type="InterPro" id="IPR022727">
    <property type="entry name" value="Cuticle_C1"/>
</dbReference>
<evidence type="ECO:0000256" key="1">
    <source>
        <dbReference type="ARBA" id="ARBA00022460"/>
    </source>
</evidence>
<dbReference type="Pfam" id="PF11018">
    <property type="entry name" value="Cuticle_3"/>
    <property type="match status" value="1"/>
</dbReference>
<dbReference type="GO" id="GO:0042302">
    <property type="term" value="F:structural constituent of cuticle"/>
    <property type="evidence" value="ECO:0007669"/>
    <property type="project" value="UniProtKB-KW"/>
</dbReference>
<dbReference type="PANTHER" id="PTHR39068:SF2">
    <property type="entry name" value="MIP24391P"/>
    <property type="match status" value="1"/>
</dbReference>
<evidence type="ECO:0000313" key="3">
    <source>
        <dbReference type="EMBL" id="CAD7435002.1"/>
    </source>
</evidence>
<sequence>MRSPQLLTESTTLTQTLPEYKMTESESYVSSFTGPAGYQRSVFSTSLFNSFSLQKHNSSTMAYKCIVLAAVLAVANAGYLGGAAVSYGAPSVAVHAPSVGSSHESTVRSLDGNSAVTHYSKAVDSAFSSVRKVDTRVSNDAQALAYAPVATAYHGVAAPAIASYAAPTYAAAYQGLTSYSAPAYATAYHGLAAPAYHSVATPVIAKSAVVAPLGVAYSAAPVASHLSFDGYGVHYGY</sequence>
<name>A0A7R9HUL2_9NEOP</name>
<protein>
    <submittedName>
        <fullName evidence="3">Uncharacterized protein</fullName>
    </submittedName>
</protein>
<gene>
    <name evidence="3" type="ORF">TMSB3V08_LOCUS11652</name>
</gene>
<dbReference type="AlphaFoldDB" id="A0A7R9HUL2"/>
<accession>A0A7R9HUL2</accession>
<organism evidence="3">
    <name type="scientific">Timema monikensis</name>
    <dbReference type="NCBI Taxonomy" id="170555"/>
    <lineage>
        <taxon>Eukaryota</taxon>
        <taxon>Metazoa</taxon>
        <taxon>Ecdysozoa</taxon>
        <taxon>Arthropoda</taxon>
        <taxon>Hexapoda</taxon>
        <taxon>Insecta</taxon>
        <taxon>Pterygota</taxon>
        <taxon>Neoptera</taxon>
        <taxon>Polyneoptera</taxon>
        <taxon>Phasmatodea</taxon>
        <taxon>Timematodea</taxon>
        <taxon>Timematoidea</taxon>
        <taxon>Timematidae</taxon>
        <taxon>Timema</taxon>
    </lineage>
</organism>
<evidence type="ECO:0000256" key="2">
    <source>
        <dbReference type="ARBA" id="ARBA00022737"/>
    </source>
</evidence>
<dbReference type="EMBL" id="OB798717">
    <property type="protein sequence ID" value="CAD7435002.1"/>
    <property type="molecule type" value="Genomic_DNA"/>
</dbReference>